<evidence type="ECO:0000259" key="12">
    <source>
        <dbReference type="Pfam" id="PF10699"/>
    </source>
</evidence>
<evidence type="ECO:0000256" key="10">
    <source>
        <dbReference type="ARBA" id="ARBA00023279"/>
    </source>
</evidence>
<reference evidence="13" key="2">
    <citation type="submission" date="2023-05" db="EMBL/GenBank/DDBJ databases">
        <authorList>
            <person name="Fouks B."/>
        </authorList>
    </citation>
    <scope>NUCLEOTIDE SEQUENCE</scope>
    <source>
        <strain evidence="13">Stay&amp;Tobe</strain>
        <tissue evidence="13">Testes</tissue>
    </source>
</reference>
<feature type="transmembrane region" description="Helical" evidence="11">
    <location>
        <begin position="318"/>
        <end position="341"/>
    </location>
</feature>
<feature type="domain" description="Generative cell specific-1/HAP2" evidence="12">
    <location>
        <begin position="23"/>
        <end position="270"/>
    </location>
</feature>
<keyword evidence="8 11" id="KW-0472">Membrane</keyword>
<name>A0AAD7Z5G4_DIPPU</name>
<evidence type="ECO:0000256" key="5">
    <source>
        <dbReference type="ARBA" id="ARBA00022729"/>
    </source>
</evidence>
<accession>A0AAD7Z5G4</accession>
<dbReference type="Proteomes" id="UP001233999">
    <property type="component" value="Unassembled WGS sequence"/>
</dbReference>
<evidence type="ECO:0000256" key="2">
    <source>
        <dbReference type="ARBA" id="ARBA00010929"/>
    </source>
</evidence>
<keyword evidence="7" id="KW-0446">Lipid-binding</keyword>
<dbReference type="PANTHER" id="PTHR31764">
    <property type="entry name" value="PROTEIN HAPLESS 2"/>
    <property type="match status" value="1"/>
</dbReference>
<organism evidence="13 14">
    <name type="scientific">Diploptera punctata</name>
    <name type="common">Pacific beetle cockroach</name>
    <dbReference type="NCBI Taxonomy" id="6984"/>
    <lineage>
        <taxon>Eukaryota</taxon>
        <taxon>Metazoa</taxon>
        <taxon>Ecdysozoa</taxon>
        <taxon>Arthropoda</taxon>
        <taxon>Hexapoda</taxon>
        <taxon>Insecta</taxon>
        <taxon>Pterygota</taxon>
        <taxon>Neoptera</taxon>
        <taxon>Polyneoptera</taxon>
        <taxon>Dictyoptera</taxon>
        <taxon>Blattodea</taxon>
        <taxon>Blaberoidea</taxon>
        <taxon>Blaberidae</taxon>
        <taxon>Diplopterinae</taxon>
        <taxon>Diploptera</taxon>
    </lineage>
</organism>
<keyword evidence="5" id="KW-0732">Signal</keyword>
<dbReference type="PANTHER" id="PTHR31764:SF0">
    <property type="entry name" value="GENERATIVE CELL SPECIFIC-1_HAP2 DOMAIN-CONTAINING PROTEIN"/>
    <property type="match status" value="1"/>
</dbReference>
<sequence length="403" mass="45844">MDETPTYSFTYMPTDEKSDMDCNLDYKNQKLLIPDSVQKENEELNPQLQGGPKEYLILKDNMVANSGGECNKAGVNYEAFSRQPNRCDKPRGSCLKNQPNELWRHDIEARLRGKKGQYFLENFGTVPDDPIKKNGQEEYISLEYSGEYTSVVEIEVKADDNNLVEVGTCGRITEVHVDATNPLTTHVYAIVTNTGLASSGFYVHLRDCFPDTPPGWNNDTWIYKKIAPQHIKEFCISLKGEMPSDIIACSVELMNEQREILAKRRIDIKKRRWCFCMWHCLCACVGGADGLQCHPMTTEEYHETGFVGSLPDESQSRFSTFTLIILFLLSLLLTLLLLGLIKGILGLCCFPYVGMWGLDSLVKLPRQIPHYYETELHDRIVIYDCGGYPVHPDTKLRTVRLIS</sequence>
<evidence type="ECO:0000256" key="11">
    <source>
        <dbReference type="SAM" id="Phobius"/>
    </source>
</evidence>
<evidence type="ECO:0000256" key="4">
    <source>
        <dbReference type="ARBA" id="ARBA00022692"/>
    </source>
</evidence>
<evidence type="ECO:0000256" key="6">
    <source>
        <dbReference type="ARBA" id="ARBA00022989"/>
    </source>
</evidence>
<evidence type="ECO:0000313" key="14">
    <source>
        <dbReference type="Proteomes" id="UP001233999"/>
    </source>
</evidence>
<feature type="non-terminal residue" evidence="13">
    <location>
        <position position="403"/>
    </location>
</feature>
<evidence type="ECO:0000256" key="1">
    <source>
        <dbReference type="ARBA" id="ARBA00004251"/>
    </source>
</evidence>
<comment type="subcellular location">
    <subcellularLocation>
        <location evidence="1">Cell membrane</location>
        <topology evidence="1">Single-pass type I membrane protein</topology>
    </subcellularLocation>
</comment>
<evidence type="ECO:0000256" key="9">
    <source>
        <dbReference type="ARBA" id="ARBA00023157"/>
    </source>
</evidence>
<gene>
    <name evidence="13" type="ORF">L9F63_008622</name>
</gene>
<keyword evidence="10" id="KW-0278">Fertilization</keyword>
<dbReference type="GO" id="GO:0005886">
    <property type="term" value="C:plasma membrane"/>
    <property type="evidence" value="ECO:0007669"/>
    <property type="project" value="UniProtKB-SubCell"/>
</dbReference>
<keyword evidence="4 11" id="KW-0812">Transmembrane</keyword>
<dbReference type="GO" id="GO:0008289">
    <property type="term" value="F:lipid binding"/>
    <property type="evidence" value="ECO:0007669"/>
    <property type="project" value="UniProtKB-KW"/>
</dbReference>
<comment type="caution">
    <text evidence="13">The sequence shown here is derived from an EMBL/GenBank/DDBJ whole genome shotgun (WGS) entry which is preliminary data.</text>
</comment>
<dbReference type="GO" id="GO:0007338">
    <property type="term" value="P:single fertilization"/>
    <property type="evidence" value="ECO:0007669"/>
    <property type="project" value="UniProtKB-KW"/>
</dbReference>
<evidence type="ECO:0000313" key="13">
    <source>
        <dbReference type="EMBL" id="KAJ9573992.1"/>
    </source>
</evidence>
<protein>
    <recommendedName>
        <fullName evidence="12">Generative cell specific-1/HAP2 domain-containing protein</fullName>
    </recommendedName>
</protein>
<dbReference type="InterPro" id="IPR040326">
    <property type="entry name" value="HAP2/GCS1"/>
</dbReference>
<evidence type="ECO:0000256" key="8">
    <source>
        <dbReference type="ARBA" id="ARBA00023136"/>
    </source>
</evidence>
<evidence type="ECO:0000256" key="7">
    <source>
        <dbReference type="ARBA" id="ARBA00023121"/>
    </source>
</evidence>
<keyword evidence="3" id="KW-1003">Cell membrane</keyword>
<dbReference type="AlphaFoldDB" id="A0AAD7Z5G4"/>
<proteinExistence type="inferred from homology"/>
<evidence type="ECO:0000256" key="3">
    <source>
        <dbReference type="ARBA" id="ARBA00022475"/>
    </source>
</evidence>
<keyword evidence="9" id="KW-1015">Disulfide bond</keyword>
<comment type="similarity">
    <text evidence="2">Belongs to the HAP2/GCS1 family.</text>
</comment>
<keyword evidence="6 11" id="KW-1133">Transmembrane helix</keyword>
<dbReference type="EMBL" id="JASPKZ010010661">
    <property type="protein sequence ID" value="KAJ9573992.1"/>
    <property type="molecule type" value="Genomic_DNA"/>
</dbReference>
<reference evidence="13" key="1">
    <citation type="journal article" date="2023" name="IScience">
        <title>Live-bearing cockroach genome reveals convergent evolutionary mechanisms linked to viviparity in insects and beyond.</title>
        <authorList>
            <person name="Fouks B."/>
            <person name="Harrison M.C."/>
            <person name="Mikhailova A.A."/>
            <person name="Marchal E."/>
            <person name="English S."/>
            <person name="Carruthers M."/>
            <person name="Jennings E.C."/>
            <person name="Chiamaka E.L."/>
            <person name="Frigard R.A."/>
            <person name="Pippel M."/>
            <person name="Attardo G.M."/>
            <person name="Benoit J.B."/>
            <person name="Bornberg-Bauer E."/>
            <person name="Tobe S.S."/>
        </authorList>
    </citation>
    <scope>NUCLEOTIDE SEQUENCE</scope>
    <source>
        <strain evidence="13">Stay&amp;Tobe</strain>
    </source>
</reference>
<dbReference type="InterPro" id="IPR018928">
    <property type="entry name" value="HAP2/GCS1_dom"/>
</dbReference>
<dbReference type="Pfam" id="PF10699">
    <property type="entry name" value="HAP2-GCS1"/>
    <property type="match status" value="1"/>
</dbReference>
<keyword evidence="14" id="KW-1185">Reference proteome</keyword>